<feature type="domain" description="Calcineurin-like phosphoesterase" evidence="5">
    <location>
        <begin position="39"/>
        <end position="255"/>
    </location>
</feature>
<dbReference type="SUPFAM" id="SSF56300">
    <property type="entry name" value="Metallo-dependent phosphatases"/>
    <property type="match status" value="1"/>
</dbReference>
<dbReference type="PaxDb" id="5141-EFNCRP00000007716"/>
<keyword evidence="2" id="KW-0732">Signal</keyword>
<dbReference type="InterPro" id="IPR041821">
    <property type="entry name" value="CG11883_N"/>
</dbReference>
<feature type="compositionally biased region" description="Basic and acidic residues" evidence="4">
    <location>
        <begin position="560"/>
        <end position="580"/>
    </location>
</feature>
<dbReference type="OMA" id="WLATINS"/>
<feature type="region of interest" description="Disordered" evidence="4">
    <location>
        <begin position="1"/>
        <end position="37"/>
    </location>
</feature>
<dbReference type="InParanoid" id="Q7SBG6"/>
<protein>
    <submittedName>
        <fullName evidence="7">Ser/Thr protein phosphatase</fullName>
    </submittedName>
</protein>
<evidence type="ECO:0000313" key="7">
    <source>
        <dbReference type="EMBL" id="EAA33734.1"/>
    </source>
</evidence>
<evidence type="ECO:0000256" key="2">
    <source>
        <dbReference type="ARBA" id="ARBA00022729"/>
    </source>
</evidence>
<reference evidence="7 8" key="1">
    <citation type="journal article" date="2003" name="Nature">
        <title>The genome sequence of the filamentous fungus Neurospora crassa.</title>
        <authorList>
            <person name="Galagan J.E."/>
            <person name="Calvo S.E."/>
            <person name="Borkovich K.A."/>
            <person name="Selker E.U."/>
            <person name="Read N.D."/>
            <person name="Jaffe D."/>
            <person name="FitzHugh W."/>
            <person name="Ma L.J."/>
            <person name="Smirnov S."/>
            <person name="Purcell S."/>
            <person name="Rehman B."/>
            <person name="Elkins T."/>
            <person name="Engels R."/>
            <person name="Wang S."/>
            <person name="Nielsen C.B."/>
            <person name="Butler J."/>
            <person name="Endrizzi M."/>
            <person name="Qui D."/>
            <person name="Ianakiev P."/>
            <person name="Bell-Pedersen D."/>
            <person name="Nelson M.A."/>
            <person name="Werner-Washburne M."/>
            <person name="Selitrennikoff C.P."/>
            <person name="Kinsey J.A."/>
            <person name="Braun E.L."/>
            <person name="Zelter A."/>
            <person name="Schulte U."/>
            <person name="Kothe G.O."/>
            <person name="Jedd G."/>
            <person name="Mewes W."/>
            <person name="Staben C."/>
            <person name="Marcotte E."/>
            <person name="Greenberg D."/>
            <person name="Roy A."/>
            <person name="Foley K."/>
            <person name="Naylor J."/>
            <person name="Stange-Thomann N."/>
            <person name="Barrett R."/>
            <person name="Gnerre S."/>
            <person name="Kamal M."/>
            <person name="Kamvysselis M."/>
            <person name="Mauceli E."/>
            <person name="Bielke C."/>
            <person name="Rudd S."/>
            <person name="Frishman D."/>
            <person name="Krystofova S."/>
            <person name="Rasmussen C."/>
            <person name="Metzenberg R.L."/>
            <person name="Perkins D.D."/>
            <person name="Kroken S."/>
            <person name="Cogoni C."/>
            <person name="Macino G."/>
            <person name="Catcheside D."/>
            <person name="Li W."/>
            <person name="Pratt R.J."/>
            <person name="Osmani S.A."/>
            <person name="DeSouza C.P."/>
            <person name="Glass L."/>
            <person name="Orbach M.J."/>
            <person name="Berglund J.A."/>
            <person name="Voelker R."/>
            <person name="Yarden O."/>
            <person name="Plamann M."/>
            <person name="Seiler S."/>
            <person name="Dunlap J."/>
            <person name="Radford A."/>
            <person name="Aramayo R."/>
            <person name="Natvig D.O."/>
            <person name="Alex L.A."/>
            <person name="Mannhaupt G."/>
            <person name="Ebbole D.J."/>
            <person name="Freitag M."/>
            <person name="Paulsen I."/>
            <person name="Sachs M.S."/>
            <person name="Lander E.S."/>
            <person name="Nusbaum C."/>
            <person name="Birren B."/>
        </authorList>
    </citation>
    <scope>NUCLEOTIDE SEQUENCE [LARGE SCALE GENOMIC DNA]</scope>
    <source>
        <strain evidence="8">ATCC 24698 / 74-OR23-1A / CBS 708.71 / DSM 1257 / FGSC 987</strain>
    </source>
</reference>
<dbReference type="PRINTS" id="PR01607">
    <property type="entry name" value="APYRASEFAMLY"/>
</dbReference>
<dbReference type="Proteomes" id="UP000001805">
    <property type="component" value="Chromosome 4, Linkage Group IV"/>
</dbReference>
<evidence type="ECO:0000259" key="6">
    <source>
        <dbReference type="Pfam" id="PF02872"/>
    </source>
</evidence>
<dbReference type="KEGG" id="ncr:NCU07590"/>
<evidence type="ECO:0000256" key="4">
    <source>
        <dbReference type="SAM" id="MobiDB-lite"/>
    </source>
</evidence>
<dbReference type="Gene3D" id="3.90.780.10">
    <property type="entry name" value="5'-Nucleotidase, C-terminal domain"/>
    <property type="match status" value="1"/>
</dbReference>
<dbReference type="PANTHER" id="PTHR11575:SF48">
    <property type="entry name" value="5'-NUCLEOTIDASE"/>
    <property type="match status" value="1"/>
</dbReference>
<keyword evidence="3" id="KW-0378">Hydrolase</keyword>
<proteinExistence type="inferred from homology"/>
<dbReference type="HOGENOM" id="CLU_005854_7_2_1"/>
<dbReference type="VEuPathDB" id="FungiDB:NCU07590"/>
<dbReference type="OrthoDB" id="10252235at2759"/>
<feature type="region of interest" description="Disordered" evidence="4">
    <location>
        <begin position="547"/>
        <end position="600"/>
    </location>
</feature>
<keyword evidence="3" id="KW-0547">Nucleotide-binding</keyword>
<sequence length="710" mass="78131">MGSHAPVPASAEPTVTYSSGRLNSSAESPVGPPPPEPDFRLLHFNDVYHLDASSAEPVGGISRFMTAVNEYRNDERYQGQGKPELVTLFSGDVFNPSLESSVTKGSHMVPILNKIGTQCACVGNHDLDFGVLQFQHLTSKCAFPWLLANVLDPALGENVPIGNAGRTHMITTANGLKIGLLGLGEREWLETINALPPNLIYRSATEVAKELVPELRAQGADLIVALTHMREPNDHKLARQMDGEIDIILGGHDHFYAHSLINGTHVLRSGSDFKNLSYLEVRRPASPPTQPGQPKWDVDIWRRDIYSTIPRDPPTDQLVDKLTSKLKKSLEKPIGFSAAPLDARFTTVRLRESNIGNFVCDIMRLHYHADIAIMAAGTIRGDQIYPPGPIRVKDVTDCFPFEDPVVVIKVKGQAVWDALENGVSLFPALEGRFPQVSNIKFVFDPSLPSGKRVTSVEVGGEPIDLEKTYTMSTRGYMARGKDGYTSLLVQPEGGECEEVVSEENGILISMMLRQYFMALKALDKWAFWGAEEDRHWGKVVKGVDEYREPSKSLTSTLEPKTGDGCDKETCVIDAEAKKDEQEEPTPAGQDGAGSSTPLSNWKFWTPAKLRERRSTVKPLRESQTAVGDTSASDSESSSGSRPSSRVSGRDADVKLIDREMRIMRRVARKWCRLAGVQSKACDCLDEGEFDVPWTKAVAPRVEGRIVEVGA</sequence>
<dbReference type="SUPFAM" id="SSF55816">
    <property type="entry name" value="5'-nucleotidase (syn. UDP-sugar hydrolase), C-terminal domain"/>
    <property type="match status" value="1"/>
</dbReference>
<comment type="similarity">
    <text evidence="1 3">Belongs to the 5'-nucleotidase family.</text>
</comment>
<dbReference type="STRING" id="367110.Q7SBG6"/>
<feature type="domain" description="5'-Nucleotidase C-terminal" evidence="6">
    <location>
        <begin position="334"/>
        <end position="486"/>
    </location>
</feature>
<feature type="region of interest" description="Disordered" evidence="4">
    <location>
        <begin position="612"/>
        <end position="652"/>
    </location>
</feature>
<dbReference type="GO" id="GO:0016787">
    <property type="term" value="F:hydrolase activity"/>
    <property type="evidence" value="ECO:0007669"/>
    <property type="project" value="UniProtKB-KW"/>
</dbReference>
<evidence type="ECO:0000256" key="3">
    <source>
        <dbReference type="RuleBase" id="RU362119"/>
    </source>
</evidence>
<evidence type="ECO:0000256" key="1">
    <source>
        <dbReference type="ARBA" id="ARBA00006654"/>
    </source>
</evidence>
<dbReference type="SMR" id="Q7SBG6"/>
<keyword evidence="8" id="KW-1185">Reference proteome</keyword>
<dbReference type="InterPro" id="IPR036907">
    <property type="entry name" value="5'-Nucleotdase_C_sf"/>
</dbReference>
<evidence type="ECO:0000313" key="8">
    <source>
        <dbReference type="Proteomes" id="UP000001805"/>
    </source>
</evidence>
<dbReference type="EMBL" id="CM002239">
    <property type="protein sequence ID" value="EAA33734.1"/>
    <property type="molecule type" value="Genomic_DNA"/>
</dbReference>
<organism evidence="7 8">
    <name type="scientific">Neurospora crassa (strain ATCC 24698 / 74-OR23-1A / CBS 708.71 / DSM 1257 / FGSC 987)</name>
    <dbReference type="NCBI Taxonomy" id="367110"/>
    <lineage>
        <taxon>Eukaryota</taxon>
        <taxon>Fungi</taxon>
        <taxon>Dikarya</taxon>
        <taxon>Ascomycota</taxon>
        <taxon>Pezizomycotina</taxon>
        <taxon>Sordariomycetes</taxon>
        <taxon>Sordariomycetidae</taxon>
        <taxon>Sordariales</taxon>
        <taxon>Sordariaceae</taxon>
        <taxon>Neurospora</taxon>
    </lineage>
</organism>
<dbReference type="InterPro" id="IPR029052">
    <property type="entry name" value="Metallo-depent_PP-like"/>
</dbReference>
<dbReference type="PANTHER" id="PTHR11575">
    <property type="entry name" value="5'-NUCLEOTIDASE-RELATED"/>
    <property type="match status" value="1"/>
</dbReference>
<dbReference type="GeneID" id="3879109"/>
<dbReference type="GO" id="GO:0000166">
    <property type="term" value="F:nucleotide binding"/>
    <property type="evidence" value="ECO:0007669"/>
    <property type="project" value="UniProtKB-KW"/>
</dbReference>
<feature type="compositionally biased region" description="Low complexity" evidence="4">
    <location>
        <begin position="627"/>
        <end position="646"/>
    </location>
</feature>
<dbReference type="CDD" id="cd07406">
    <property type="entry name" value="MPP_CG11883_N"/>
    <property type="match status" value="1"/>
</dbReference>
<feature type="compositionally biased region" description="Polar residues" evidence="4">
    <location>
        <begin position="13"/>
        <end position="27"/>
    </location>
</feature>
<accession>Q7SBG6</accession>
<gene>
    <name evidence="7" type="ORF">NCU07590</name>
</gene>
<dbReference type="Gene3D" id="3.60.21.10">
    <property type="match status" value="1"/>
</dbReference>
<dbReference type="InterPro" id="IPR006179">
    <property type="entry name" value="5_nucleotidase/apyrase"/>
</dbReference>
<dbReference type="RefSeq" id="XP_962970.1">
    <property type="nucleotide sequence ID" value="XM_957877.2"/>
</dbReference>
<dbReference type="InterPro" id="IPR008334">
    <property type="entry name" value="5'-Nucleotdase_C"/>
</dbReference>
<dbReference type="Pfam" id="PF02872">
    <property type="entry name" value="5_nucleotid_C"/>
    <property type="match status" value="1"/>
</dbReference>
<dbReference type="GO" id="GO:0009166">
    <property type="term" value="P:nucleotide catabolic process"/>
    <property type="evidence" value="ECO:0007669"/>
    <property type="project" value="InterPro"/>
</dbReference>
<dbReference type="AlphaFoldDB" id="Q7SBG6"/>
<evidence type="ECO:0000259" key="5">
    <source>
        <dbReference type="Pfam" id="PF00149"/>
    </source>
</evidence>
<dbReference type="InterPro" id="IPR004843">
    <property type="entry name" value="Calcineurin-like_PHP"/>
</dbReference>
<dbReference type="Pfam" id="PF00149">
    <property type="entry name" value="Metallophos"/>
    <property type="match status" value="1"/>
</dbReference>
<name>Q7SBG6_NEUCR</name>